<dbReference type="RefSeq" id="WP_211547845.1">
    <property type="nucleotide sequence ID" value="NZ_JAGTUF010000006.1"/>
</dbReference>
<dbReference type="InterPro" id="IPR000014">
    <property type="entry name" value="PAS"/>
</dbReference>
<organism evidence="5 6">
    <name type="scientific">Magnetospirillum sulfuroxidans</name>
    <dbReference type="NCBI Taxonomy" id="611300"/>
    <lineage>
        <taxon>Bacteria</taxon>
        <taxon>Pseudomonadati</taxon>
        <taxon>Pseudomonadota</taxon>
        <taxon>Alphaproteobacteria</taxon>
        <taxon>Rhodospirillales</taxon>
        <taxon>Rhodospirillaceae</taxon>
        <taxon>Magnetospirillum</taxon>
    </lineage>
</organism>
<evidence type="ECO:0000256" key="1">
    <source>
        <dbReference type="ARBA" id="ARBA00012528"/>
    </source>
</evidence>
<dbReference type="SUPFAM" id="SSF55073">
    <property type="entry name" value="Nucleotide cyclase"/>
    <property type="match status" value="1"/>
</dbReference>
<dbReference type="InterPro" id="IPR035965">
    <property type="entry name" value="PAS-like_dom_sf"/>
</dbReference>
<proteinExistence type="predicted"/>
<dbReference type="SUPFAM" id="SSF55785">
    <property type="entry name" value="PYP-like sensor domain (PAS domain)"/>
    <property type="match status" value="3"/>
</dbReference>
<sequence length="578" mass="62726">MDPITNIIDLAIERRRRGPRFNGEMMQILEVSRDLICLCRAGAITAINGAGARMLGAKTTEELIGRRLAEFLIPEYGQVLELFLAGMASEDRGVPTRIIGLDRALHDIELQVYRAREIGPDATVVTGRDMSKEGKLAGAAQQTDTRFHLLVDNSMNLVCHVVAGSIRYVNKAGIALLGAVEAEQVIGLRLEDILHPDYAPLVDDIAKEGAAVPLRLLHRDGTAFDALVRATVLPATGMGPEMMVEARDITGHNRAVTALRRSNETLEMRVASRTRELAAQRNRAEEMTLVAEASRRFSESLIDTIPSPVWFKDALGRVQTCNRAFRALFGDGELKTLLPLEDTVTDAELLSGACEQAAFEAPILPPVGARVDAMVLKSAYLDEEGRPVGIIGVMTDISDRKAMERELRRLATVDPLTGAFNRRHFLATAATELERAHRYGNPLTVLMLDVDHFKSINDHHGHAVGDQALCLLVDTLRKALRDIDVVGRLGGEEFAVLLPETGMAGALVTAERLRAQVAAARVPLPDGSQTSFTISIGAAAPHGGDCSVELILAKADKALYRAKDSGRNQVCTEVIDPA</sequence>
<dbReference type="InterPro" id="IPR029787">
    <property type="entry name" value="Nucleotide_cyclase"/>
</dbReference>
<dbReference type="Pfam" id="PF13188">
    <property type="entry name" value="PAS_8"/>
    <property type="match status" value="2"/>
</dbReference>
<accession>A0ABS5IDJ6</accession>
<comment type="caution">
    <text evidence="5">The sequence shown here is derived from an EMBL/GenBank/DDBJ whole genome shotgun (WGS) entry which is preliminary data.</text>
</comment>
<dbReference type="EC" id="2.7.7.65" evidence="1"/>
<dbReference type="InterPro" id="IPR000700">
    <property type="entry name" value="PAS-assoc_C"/>
</dbReference>
<dbReference type="Pfam" id="PF13426">
    <property type="entry name" value="PAS_9"/>
    <property type="match status" value="1"/>
</dbReference>
<dbReference type="CDD" id="cd00130">
    <property type="entry name" value="PAS"/>
    <property type="match status" value="1"/>
</dbReference>
<feature type="domain" description="GGDEF" evidence="4">
    <location>
        <begin position="441"/>
        <end position="575"/>
    </location>
</feature>
<evidence type="ECO:0000313" key="5">
    <source>
        <dbReference type="EMBL" id="MBR9971763.1"/>
    </source>
</evidence>
<dbReference type="InterPro" id="IPR050469">
    <property type="entry name" value="Diguanylate_Cyclase"/>
</dbReference>
<comment type="catalytic activity">
    <reaction evidence="2">
        <text>2 GTP = 3',3'-c-di-GMP + 2 diphosphate</text>
        <dbReference type="Rhea" id="RHEA:24898"/>
        <dbReference type="ChEBI" id="CHEBI:33019"/>
        <dbReference type="ChEBI" id="CHEBI:37565"/>
        <dbReference type="ChEBI" id="CHEBI:58805"/>
        <dbReference type="EC" id="2.7.7.65"/>
    </reaction>
</comment>
<dbReference type="Gene3D" id="3.30.70.270">
    <property type="match status" value="1"/>
</dbReference>
<protein>
    <recommendedName>
        <fullName evidence="1">diguanylate cyclase</fullName>
        <ecNumber evidence="1">2.7.7.65</ecNumber>
    </recommendedName>
</protein>
<gene>
    <name evidence="5" type="ORF">KEC16_08545</name>
</gene>
<dbReference type="NCBIfam" id="TIGR00229">
    <property type="entry name" value="sensory_box"/>
    <property type="match status" value="1"/>
</dbReference>
<feature type="domain" description="PAC" evidence="3">
    <location>
        <begin position="357"/>
        <end position="409"/>
    </location>
</feature>
<dbReference type="PROSITE" id="PS50113">
    <property type="entry name" value="PAC"/>
    <property type="match status" value="1"/>
</dbReference>
<evidence type="ECO:0000256" key="2">
    <source>
        <dbReference type="ARBA" id="ARBA00034247"/>
    </source>
</evidence>
<reference evidence="5 6" key="1">
    <citation type="submission" date="2021-04" db="EMBL/GenBank/DDBJ databases">
        <title>Magnetospirillum sulfuroxidans sp. nov., a facultative chemolithoautotrophic sulfur-oxidizing alphaproteobacterium isolated from freshwater sediment and proposals for Paramagetospirillum gen. nov., and Magnetospirillaceae fam. nov.</title>
        <authorList>
            <person name="Koziaeva V."/>
            <person name="Geelhoed J.S."/>
            <person name="Sorokin D.Y."/>
            <person name="Grouzdev D.S."/>
        </authorList>
    </citation>
    <scope>NUCLEOTIDE SEQUENCE [LARGE SCALE GENOMIC DNA]</scope>
    <source>
        <strain evidence="5 6">J10</strain>
    </source>
</reference>
<keyword evidence="6" id="KW-1185">Reference proteome</keyword>
<dbReference type="SMART" id="SM00091">
    <property type="entry name" value="PAS"/>
    <property type="match status" value="3"/>
</dbReference>
<dbReference type="InterPro" id="IPR000160">
    <property type="entry name" value="GGDEF_dom"/>
</dbReference>
<evidence type="ECO:0000259" key="4">
    <source>
        <dbReference type="PROSITE" id="PS50887"/>
    </source>
</evidence>
<dbReference type="PANTHER" id="PTHR45138:SF9">
    <property type="entry name" value="DIGUANYLATE CYCLASE DGCM-RELATED"/>
    <property type="match status" value="1"/>
</dbReference>
<evidence type="ECO:0000313" key="6">
    <source>
        <dbReference type="Proteomes" id="UP000680714"/>
    </source>
</evidence>
<dbReference type="Gene3D" id="3.30.450.20">
    <property type="entry name" value="PAS domain"/>
    <property type="match status" value="3"/>
</dbReference>
<dbReference type="CDD" id="cd01949">
    <property type="entry name" value="GGDEF"/>
    <property type="match status" value="1"/>
</dbReference>
<dbReference type="Pfam" id="PF00990">
    <property type="entry name" value="GGDEF"/>
    <property type="match status" value="1"/>
</dbReference>
<dbReference type="EMBL" id="JAGTUF010000006">
    <property type="protein sequence ID" value="MBR9971763.1"/>
    <property type="molecule type" value="Genomic_DNA"/>
</dbReference>
<evidence type="ECO:0000259" key="3">
    <source>
        <dbReference type="PROSITE" id="PS50113"/>
    </source>
</evidence>
<dbReference type="InterPro" id="IPR043128">
    <property type="entry name" value="Rev_trsase/Diguanyl_cyclase"/>
</dbReference>
<dbReference type="SMART" id="SM00086">
    <property type="entry name" value="PAC"/>
    <property type="match status" value="2"/>
</dbReference>
<dbReference type="InterPro" id="IPR001610">
    <property type="entry name" value="PAC"/>
</dbReference>
<dbReference type="SMART" id="SM00267">
    <property type="entry name" value="GGDEF"/>
    <property type="match status" value="1"/>
</dbReference>
<dbReference type="Proteomes" id="UP000680714">
    <property type="component" value="Unassembled WGS sequence"/>
</dbReference>
<dbReference type="PROSITE" id="PS50887">
    <property type="entry name" value="GGDEF"/>
    <property type="match status" value="1"/>
</dbReference>
<name>A0ABS5IDJ6_9PROT</name>
<dbReference type="PANTHER" id="PTHR45138">
    <property type="entry name" value="REGULATORY COMPONENTS OF SENSORY TRANSDUCTION SYSTEM"/>
    <property type="match status" value="1"/>
</dbReference>
<dbReference type="NCBIfam" id="TIGR00254">
    <property type="entry name" value="GGDEF"/>
    <property type="match status" value="1"/>
</dbReference>